<dbReference type="CDD" id="cd04301">
    <property type="entry name" value="NAT_SF"/>
    <property type="match status" value="1"/>
</dbReference>
<reference evidence="2 3" key="1">
    <citation type="submission" date="2021-01" db="EMBL/GenBank/DDBJ databases">
        <title>Sequencing the genomes of 1000 actinobacteria strains.</title>
        <authorList>
            <person name="Klenk H.-P."/>
        </authorList>
    </citation>
    <scope>NUCLEOTIDE SEQUENCE [LARGE SCALE GENOMIC DNA]</scope>
    <source>
        <strain evidence="2 3">DSM 18662</strain>
    </source>
</reference>
<accession>A0ABS2RIE5</accession>
<dbReference type="SUPFAM" id="SSF55729">
    <property type="entry name" value="Acyl-CoA N-acyltransferases (Nat)"/>
    <property type="match status" value="2"/>
</dbReference>
<dbReference type="InterPro" id="IPR000182">
    <property type="entry name" value="GNAT_dom"/>
</dbReference>
<evidence type="ECO:0000259" key="1">
    <source>
        <dbReference type="PROSITE" id="PS51186"/>
    </source>
</evidence>
<dbReference type="PANTHER" id="PTHR43792">
    <property type="entry name" value="GNAT FAMILY, PUTATIVE (AFU_ORTHOLOGUE AFUA_3G00765)-RELATED-RELATED"/>
    <property type="match status" value="1"/>
</dbReference>
<dbReference type="Gene3D" id="3.40.630.30">
    <property type="match status" value="2"/>
</dbReference>
<proteinExistence type="predicted"/>
<evidence type="ECO:0000313" key="3">
    <source>
        <dbReference type="Proteomes" id="UP000704762"/>
    </source>
</evidence>
<sequence length="371" mass="40655">MTGPREFEAPPRTVVERRTRRLTLRRPAVSDLDLIHELHSDERTHQYAPGLRHTSGEQSREMLASWLAHWEEFGFGYWIAVERGSSRSVGCVGVKFAEVAGTKGLDDRPVLNLYYRLLHHFQGAGLGREGARETVAFAAEWLPGWACTALIPPANQPSIRTAEAAGLIGNGTARRLDDLEQGDASLLFEAPRFAQVTDPGERRAALVALWQRVNAAGGAVGFMGPSTEAEVRDRLDPHLAAVARGEALLGTISRPDDGTLLGFGFWRLSDQPQKAHVAWLERLMVEPQANGHNLGRILLAGLHALGRHNGIEIARLNYRGGTSLGEFYARCGYTEVGRVPGALRFGTDHRDDVEVATRLDGRPLSRVGFPG</sequence>
<evidence type="ECO:0000313" key="2">
    <source>
        <dbReference type="EMBL" id="MBM7798765.1"/>
    </source>
</evidence>
<protein>
    <submittedName>
        <fullName evidence="2">RimJ/RimL family protein N-acetyltransferase</fullName>
    </submittedName>
</protein>
<feature type="domain" description="N-acetyltransferase" evidence="1">
    <location>
        <begin position="191"/>
        <end position="360"/>
    </location>
</feature>
<dbReference type="EMBL" id="JAFBCF010000001">
    <property type="protein sequence ID" value="MBM7798765.1"/>
    <property type="molecule type" value="Genomic_DNA"/>
</dbReference>
<keyword evidence="3" id="KW-1185">Reference proteome</keyword>
<organism evidence="2 3">
    <name type="scientific">Microlunatus panaciterrae</name>
    <dbReference type="NCBI Taxonomy" id="400768"/>
    <lineage>
        <taxon>Bacteria</taxon>
        <taxon>Bacillati</taxon>
        <taxon>Actinomycetota</taxon>
        <taxon>Actinomycetes</taxon>
        <taxon>Propionibacteriales</taxon>
        <taxon>Propionibacteriaceae</taxon>
        <taxon>Microlunatus</taxon>
    </lineage>
</organism>
<comment type="caution">
    <text evidence="2">The sequence shown here is derived from an EMBL/GenBank/DDBJ whole genome shotgun (WGS) entry which is preliminary data.</text>
</comment>
<dbReference type="Pfam" id="PF13302">
    <property type="entry name" value="Acetyltransf_3"/>
    <property type="match status" value="1"/>
</dbReference>
<dbReference type="Proteomes" id="UP000704762">
    <property type="component" value="Unassembled WGS sequence"/>
</dbReference>
<dbReference type="PROSITE" id="PS51186">
    <property type="entry name" value="GNAT"/>
    <property type="match status" value="1"/>
</dbReference>
<dbReference type="Pfam" id="PF13508">
    <property type="entry name" value="Acetyltransf_7"/>
    <property type="match status" value="1"/>
</dbReference>
<dbReference type="InterPro" id="IPR051531">
    <property type="entry name" value="N-acetyltransferase"/>
</dbReference>
<dbReference type="InterPro" id="IPR016181">
    <property type="entry name" value="Acyl_CoA_acyltransferase"/>
</dbReference>
<dbReference type="RefSeq" id="WP_204917272.1">
    <property type="nucleotide sequence ID" value="NZ_BAAAQP010000002.1"/>
</dbReference>
<dbReference type="PANTHER" id="PTHR43792:SF1">
    <property type="entry name" value="N-ACETYLTRANSFERASE DOMAIN-CONTAINING PROTEIN"/>
    <property type="match status" value="1"/>
</dbReference>
<name>A0ABS2RIE5_9ACTN</name>
<gene>
    <name evidence="2" type="ORF">JOE57_001686</name>
</gene>